<feature type="region of interest" description="Disordered" evidence="1">
    <location>
        <begin position="16"/>
        <end position="46"/>
    </location>
</feature>
<feature type="compositionally biased region" description="Acidic residues" evidence="1">
    <location>
        <begin position="150"/>
        <end position="160"/>
    </location>
</feature>
<feature type="compositionally biased region" description="Low complexity" evidence="1">
    <location>
        <begin position="107"/>
        <end position="120"/>
    </location>
</feature>
<gene>
    <name evidence="2" type="ORF">EXIGLDRAFT_721694</name>
</gene>
<dbReference type="Proteomes" id="UP000077266">
    <property type="component" value="Unassembled WGS sequence"/>
</dbReference>
<protein>
    <submittedName>
        <fullName evidence="2">Uncharacterized protein</fullName>
    </submittedName>
</protein>
<feature type="compositionally biased region" description="Basic and acidic residues" evidence="1">
    <location>
        <begin position="80"/>
        <end position="101"/>
    </location>
</feature>
<proteinExistence type="predicted"/>
<feature type="compositionally biased region" description="Polar residues" evidence="1">
    <location>
        <begin position="64"/>
        <end position="75"/>
    </location>
</feature>
<feature type="region of interest" description="Disordered" evidence="1">
    <location>
        <begin position="194"/>
        <end position="228"/>
    </location>
</feature>
<accession>A0A166BRK3</accession>
<dbReference type="AlphaFoldDB" id="A0A166BRK3"/>
<reference evidence="2 3" key="1">
    <citation type="journal article" date="2016" name="Mol. Biol. Evol.">
        <title>Comparative Genomics of Early-Diverging Mushroom-Forming Fungi Provides Insights into the Origins of Lignocellulose Decay Capabilities.</title>
        <authorList>
            <person name="Nagy L.G."/>
            <person name="Riley R."/>
            <person name="Tritt A."/>
            <person name="Adam C."/>
            <person name="Daum C."/>
            <person name="Floudas D."/>
            <person name="Sun H."/>
            <person name="Yadav J.S."/>
            <person name="Pangilinan J."/>
            <person name="Larsson K.H."/>
            <person name="Matsuura K."/>
            <person name="Barry K."/>
            <person name="Labutti K."/>
            <person name="Kuo R."/>
            <person name="Ohm R.A."/>
            <person name="Bhattacharya S.S."/>
            <person name="Shirouzu T."/>
            <person name="Yoshinaga Y."/>
            <person name="Martin F.M."/>
            <person name="Grigoriev I.V."/>
            <person name="Hibbett D.S."/>
        </authorList>
    </citation>
    <scope>NUCLEOTIDE SEQUENCE [LARGE SCALE GENOMIC DNA]</scope>
    <source>
        <strain evidence="2 3">HHB12029</strain>
    </source>
</reference>
<feature type="region of interest" description="Disordered" evidence="1">
    <location>
        <begin position="64"/>
        <end position="179"/>
    </location>
</feature>
<name>A0A166BRK3_EXIGL</name>
<feature type="compositionally biased region" description="Polar residues" evidence="1">
    <location>
        <begin position="132"/>
        <end position="147"/>
    </location>
</feature>
<evidence type="ECO:0000313" key="3">
    <source>
        <dbReference type="Proteomes" id="UP000077266"/>
    </source>
</evidence>
<keyword evidence="3" id="KW-1185">Reference proteome</keyword>
<evidence type="ECO:0000256" key="1">
    <source>
        <dbReference type="SAM" id="MobiDB-lite"/>
    </source>
</evidence>
<organism evidence="2 3">
    <name type="scientific">Exidia glandulosa HHB12029</name>
    <dbReference type="NCBI Taxonomy" id="1314781"/>
    <lineage>
        <taxon>Eukaryota</taxon>
        <taxon>Fungi</taxon>
        <taxon>Dikarya</taxon>
        <taxon>Basidiomycota</taxon>
        <taxon>Agaricomycotina</taxon>
        <taxon>Agaricomycetes</taxon>
        <taxon>Auriculariales</taxon>
        <taxon>Exidiaceae</taxon>
        <taxon>Exidia</taxon>
    </lineage>
</organism>
<dbReference type="EMBL" id="KV425883">
    <property type="protein sequence ID" value="KZW03440.1"/>
    <property type="molecule type" value="Genomic_DNA"/>
</dbReference>
<evidence type="ECO:0000313" key="2">
    <source>
        <dbReference type="EMBL" id="KZW03440.1"/>
    </source>
</evidence>
<sequence length="253" mass="27183">MLRIADLVTAAAVTLDAPASEPQPGSPTAPSMRSVQSSTANAPAPGSIALGHLLHIPGALKVSTRSKSGSISSHASLDLRSVRSRDRDEVESVYSHRDARSSRRGSVRASYRSGASSVAGNRSRTSFHRRGQSSQFSLAGPVLTQNREMTDEDADADAVDETTGPGPPQTPTLTTRKRVGNFFRKVGGVFSRRKVEVQEQPPTSSVPESARVPPPFAPSEVDVPLPVTREPHVPVKSLLKSLTIRRRTRRQPE</sequence>
<feature type="compositionally biased region" description="Polar residues" evidence="1">
    <location>
        <begin position="26"/>
        <end position="41"/>
    </location>
</feature>
<dbReference type="InParanoid" id="A0A166BRK3"/>